<evidence type="ECO:0000256" key="2">
    <source>
        <dbReference type="SAM" id="Phobius"/>
    </source>
</evidence>
<dbReference type="PANTHER" id="PTHR37938">
    <property type="entry name" value="BLL0215 PROTEIN"/>
    <property type="match status" value="1"/>
</dbReference>
<dbReference type="Gene3D" id="2.30.29.50">
    <property type="entry name" value="Bacterial Pleckstrin homology domain"/>
    <property type="match status" value="1"/>
</dbReference>
<dbReference type="InterPro" id="IPR037063">
    <property type="entry name" value="PHb_sf"/>
</dbReference>
<comment type="caution">
    <text evidence="4">The sequence shown here is derived from an EMBL/GenBank/DDBJ whole genome shotgun (WGS) entry which is preliminary data.</text>
</comment>
<keyword evidence="2" id="KW-1133">Transmembrane helix</keyword>
<keyword evidence="2" id="KW-0812">Transmembrane</keyword>
<gene>
    <name evidence="4" type="ORF">A3J43_02645</name>
</gene>
<sequence length="187" mass="21061">MSKYTKFLRDKEVLIAAVRRVWWAYTGKGMIALLLVLLTSFLSVPLLSAHWLLQFLFIALAAVSLWRVLALWIVWANDALLLTDRRVIDIDQKGVIQRTVTDVPYDRVLDITWSQHGLVETFTRCGGITITTASGSMAIEIRPIKKPKKVQELVRDLASIAAEGNKGQIRNPKHEAPASTVKRGERN</sequence>
<proteinExistence type="predicted"/>
<dbReference type="Proteomes" id="UP000176604">
    <property type="component" value="Unassembled WGS sequence"/>
</dbReference>
<dbReference type="InterPro" id="IPR005182">
    <property type="entry name" value="YdbS-like_PH"/>
</dbReference>
<name>A0A1F7UKU0_9BACT</name>
<accession>A0A1F7UKU0</accession>
<protein>
    <recommendedName>
        <fullName evidence="3">YdbS-like PH domain-containing protein</fullName>
    </recommendedName>
</protein>
<feature type="region of interest" description="Disordered" evidence="1">
    <location>
        <begin position="164"/>
        <end position="187"/>
    </location>
</feature>
<dbReference type="EMBL" id="MGEF01000034">
    <property type="protein sequence ID" value="OGL78317.1"/>
    <property type="molecule type" value="Genomic_DNA"/>
</dbReference>
<dbReference type="Pfam" id="PF03703">
    <property type="entry name" value="bPH_2"/>
    <property type="match status" value="1"/>
</dbReference>
<feature type="domain" description="YdbS-like PH" evidence="3">
    <location>
        <begin position="80"/>
        <end position="153"/>
    </location>
</feature>
<feature type="transmembrane region" description="Helical" evidence="2">
    <location>
        <begin position="51"/>
        <end position="76"/>
    </location>
</feature>
<evidence type="ECO:0000313" key="5">
    <source>
        <dbReference type="Proteomes" id="UP000176604"/>
    </source>
</evidence>
<dbReference type="PANTHER" id="PTHR37938:SF1">
    <property type="entry name" value="BLL0215 PROTEIN"/>
    <property type="match status" value="1"/>
</dbReference>
<dbReference type="STRING" id="1802397.A3J43_02645"/>
<evidence type="ECO:0000313" key="4">
    <source>
        <dbReference type="EMBL" id="OGL78317.1"/>
    </source>
</evidence>
<organism evidence="4 5">
    <name type="scientific">Candidatus Uhrbacteria bacterium RIFCSPHIGHO2_12_FULL_54_23</name>
    <dbReference type="NCBI Taxonomy" id="1802397"/>
    <lineage>
        <taxon>Bacteria</taxon>
        <taxon>Candidatus Uhriibacteriota</taxon>
    </lineage>
</organism>
<reference evidence="4 5" key="1">
    <citation type="journal article" date="2016" name="Nat. Commun.">
        <title>Thousands of microbial genomes shed light on interconnected biogeochemical processes in an aquifer system.</title>
        <authorList>
            <person name="Anantharaman K."/>
            <person name="Brown C.T."/>
            <person name="Hug L.A."/>
            <person name="Sharon I."/>
            <person name="Castelle C.J."/>
            <person name="Probst A.J."/>
            <person name="Thomas B.C."/>
            <person name="Singh A."/>
            <person name="Wilkins M.J."/>
            <person name="Karaoz U."/>
            <person name="Brodie E.L."/>
            <person name="Williams K.H."/>
            <person name="Hubbard S.S."/>
            <person name="Banfield J.F."/>
        </authorList>
    </citation>
    <scope>NUCLEOTIDE SEQUENCE [LARGE SCALE GENOMIC DNA]</scope>
</reference>
<keyword evidence="2" id="KW-0472">Membrane</keyword>
<feature type="compositionally biased region" description="Basic and acidic residues" evidence="1">
    <location>
        <begin position="172"/>
        <end position="187"/>
    </location>
</feature>
<evidence type="ECO:0000256" key="1">
    <source>
        <dbReference type="SAM" id="MobiDB-lite"/>
    </source>
</evidence>
<evidence type="ECO:0000259" key="3">
    <source>
        <dbReference type="Pfam" id="PF03703"/>
    </source>
</evidence>
<feature type="transmembrane region" description="Helical" evidence="2">
    <location>
        <begin position="21"/>
        <end position="45"/>
    </location>
</feature>
<dbReference type="AlphaFoldDB" id="A0A1F7UKU0"/>